<dbReference type="EMBL" id="JASNWA010000008">
    <property type="protein sequence ID" value="KAK3171549.1"/>
    <property type="molecule type" value="Genomic_DNA"/>
</dbReference>
<comment type="subcellular location">
    <subcellularLocation>
        <location evidence="1">Nucleus</location>
    </subcellularLocation>
</comment>
<reference evidence="11" key="1">
    <citation type="submission" date="2022-11" db="EMBL/GenBank/DDBJ databases">
        <title>Chromosomal genome sequence assembly and mating type (MAT) locus characterization of the leprose asexual lichenized fungus Lepraria neglecta (Nyl.) Erichsen.</title>
        <authorList>
            <person name="Allen J.L."/>
            <person name="Pfeffer B."/>
        </authorList>
    </citation>
    <scope>NUCLEOTIDE SEQUENCE</scope>
    <source>
        <strain evidence="11">Allen 5258</strain>
    </source>
</reference>
<dbReference type="GO" id="GO:0006974">
    <property type="term" value="P:DNA damage response"/>
    <property type="evidence" value="ECO:0007669"/>
    <property type="project" value="UniProtKB-KW"/>
</dbReference>
<dbReference type="InterPro" id="IPR013178">
    <property type="entry name" value="Histone_AcTrfase_Rtt109/CBP"/>
</dbReference>
<feature type="region of interest" description="Disordered" evidence="10">
    <location>
        <begin position="274"/>
        <end position="299"/>
    </location>
</feature>
<feature type="compositionally biased region" description="Basic and acidic residues" evidence="10">
    <location>
        <begin position="416"/>
        <end position="427"/>
    </location>
</feature>
<protein>
    <recommendedName>
        <fullName evidence="2">histone acetyltransferase</fullName>
        <ecNumber evidence="2">2.3.1.48</ecNumber>
    </recommendedName>
</protein>
<keyword evidence="8" id="KW-0539">Nucleus</keyword>
<evidence type="ECO:0000256" key="5">
    <source>
        <dbReference type="ARBA" id="ARBA00022990"/>
    </source>
</evidence>
<keyword evidence="12" id="KW-1185">Reference proteome</keyword>
<feature type="compositionally biased region" description="Polar residues" evidence="10">
    <location>
        <begin position="282"/>
        <end position="291"/>
    </location>
</feature>
<organism evidence="11 12">
    <name type="scientific">Lepraria neglecta</name>
    <dbReference type="NCBI Taxonomy" id="209136"/>
    <lineage>
        <taxon>Eukaryota</taxon>
        <taxon>Fungi</taxon>
        <taxon>Dikarya</taxon>
        <taxon>Ascomycota</taxon>
        <taxon>Pezizomycotina</taxon>
        <taxon>Lecanoromycetes</taxon>
        <taxon>OSLEUM clade</taxon>
        <taxon>Lecanoromycetidae</taxon>
        <taxon>Lecanorales</taxon>
        <taxon>Lecanorineae</taxon>
        <taxon>Stereocaulaceae</taxon>
        <taxon>Lepraria</taxon>
    </lineage>
</organism>
<evidence type="ECO:0000256" key="6">
    <source>
        <dbReference type="ARBA" id="ARBA00023015"/>
    </source>
</evidence>
<dbReference type="GO" id="GO:0006355">
    <property type="term" value="P:regulation of DNA-templated transcription"/>
    <property type="evidence" value="ECO:0007669"/>
    <property type="project" value="InterPro"/>
</dbReference>
<dbReference type="GO" id="GO:0005634">
    <property type="term" value="C:nucleus"/>
    <property type="evidence" value="ECO:0007669"/>
    <property type="project" value="UniProtKB-SubCell"/>
</dbReference>
<evidence type="ECO:0000256" key="9">
    <source>
        <dbReference type="ARBA" id="ARBA00048940"/>
    </source>
</evidence>
<proteinExistence type="predicted"/>
<evidence type="ECO:0000313" key="12">
    <source>
        <dbReference type="Proteomes" id="UP001276659"/>
    </source>
</evidence>
<dbReference type="SMART" id="SM01250">
    <property type="entry name" value="KAT11"/>
    <property type="match status" value="1"/>
</dbReference>
<evidence type="ECO:0000256" key="1">
    <source>
        <dbReference type="ARBA" id="ARBA00004123"/>
    </source>
</evidence>
<keyword evidence="3" id="KW-0808">Transferase</keyword>
<dbReference type="Proteomes" id="UP001276659">
    <property type="component" value="Unassembled WGS sequence"/>
</dbReference>
<gene>
    <name evidence="11" type="ORF">OEA41_003633</name>
</gene>
<evidence type="ECO:0000313" key="11">
    <source>
        <dbReference type="EMBL" id="KAK3171549.1"/>
    </source>
</evidence>
<comment type="catalytic activity">
    <reaction evidence="9">
        <text>L-lysyl-[histone] + acetyl-CoA = N(6)-acetyl-L-lysyl-[histone] + CoA + H(+)</text>
        <dbReference type="Rhea" id="RHEA:21992"/>
        <dbReference type="Rhea" id="RHEA-COMP:9845"/>
        <dbReference type="Rhea" id="RHEA-COMP:11338"/>
        <dbReference type="ChEBI" id="CHEBI:15378"/>
        <dbReference type="ChEBI" id="CHEBI:29969"/>
        <dbReference type="ChEBI" id="CHEBI:57287"/>
        <dbReference type="ChEBI" id="CHEBI:57288"/>
        <dbReference type="ChEBI" id="CHEBI:61930"/>
        <dbReference type="EC" id="2.3.1.48"/>
    </reaction>
    <physiologicalReaction direction="left-to-right" evidence="9">
        <dbReference type="Rhea" id="RHEA:21993"/>
    </physiologicalReaction>
</comment>
<keyword evidence="7" id="KW-0804">Transcription</keyword>
<dbReference type="EC" id="2.3.1.48" evidence="2"/>
<keyword evidence="6" id="KW-0805">Transcription regulation</keyword>
<keyword evidence="5" id="KW-0007">Acetylation</keyword>
<feature type="region of interest" description="Disordered" evidence="10">
    <location>
        <begin position="356"/>
        <end position="428"/>
    </location>
</feature>
<dbReference type="PROSITE" id="PS51728">
    <property type="entry name" value="RTT109_HAT"/>
    <property type="match status" value="1"/>
</dbReference>
<evidence type="ECO:0000256" key="8">
    <source>
        <dbReference type="ARBA" id="ARBA00023242"/>
    </source>
</evidence>
<comment type="caution">
    <text evidence="11">The sequence shown here is derived from an EMBL/GenBank/DDBJ whole genome shotgun (WGS) entry which is preliminary data.</text>
</comment>
<sequence length="552" mass="61552">MAMDRGLTLEERLATALPAECRFIIHHLSTPPAQSPAIFAAPPGEQPDETYCESHFLSVSVDSDGNGTQLQVFAIEILIYTTEYLTTLFVSKADSTGYLHLLKLPKGTPSPLRIISTTFLQYLIEERRCSDRRLILSLFARAQNQYLFPGSVENSHKHVLDDRGLIKWWCKVADPILGTYQNDSEVQIAKQHGITRNGQETKSHGFLRVPGCDTYETRGFLPKSEWGRVDEDRWSTTDPLLELGKSPNLPERCLIPRFPDDPKARFVEQLDDELPDDEAELSQSQPQTQEGLSKKQRSGQWRSVRSLEQFWEMMSFRQECSSGRLVGFLWATFQPAKLSGEYQPVDVEELHRNPAQSALPTPLDSQHLEASRLPPQSQLRSSPAPETHSKTKNSPMSPSKPSPTPTPVKANGVRTPPEETNPKETKHYYWPKSSRGELVLLQKEYQRAGNLLLRLDYADQDIATESTQKWINDVAKRAGAKTWGHTVVGSLAKVDATVGTNPKKRAADGDVAVAAVEANGINTLSTGLVRKKAKVANHLGPMPTQEAESNGK</sequence>
<evidence type="ECO:0000256" key="10">
    <source>
        <dbReference type="SAM" id="MobiDB-lite"/>
    </source>
</evidence>
<dbReference type="InterPro" id="IPR051236">
    <property type="entry name" value="HAT_RTT109-like"/>
</dbReference>
<dbReference type="GO" id="GO:0032931">
    <property type="term" value="F:histone H3K56 acetyltransferase activity"/>
    <property type="evidence" value="ECO:0007669"/>
    <property type="project" value="TreeGrafter"/>
</dbReference>
<keyword evidence="4" id="KW-0227">DNA damage</keyword>
<dbReference type="Pfam" id="PF08214">
    <property type="entry name" value="HAT_KAT11"/>
    <property type="match status" value="1"/>
</dbReference>
<evidence type="ECO:0000256" key="7">
    <source>
        <dbReference type="ARBA" id="ARBA00023163"/>
    </source>
</evidence>
<dbReference type="InterPro" id="IPR016849">
    <property type="entry name" value="Rtt109"/>
</dbReference>
<name>A0AAE0DJ31_9LECA</name>
<accession>A0AAE0DJ31</accession>
<dbReference type="PANTHER" id="PTHR31571:SF2">
    <property type="entry name" value="HISTONE ACETYLTRANSFERASE RTT109"/>
    <property type="match status" value="1"/>
</dbReference>
<dbReference type="PANTHER" id="PTHR31571">
    <property type="entry name" value="ALTERED INHERITANCE OF MITOCHONDRIA PROTEIN 6"/>
    <property type="match status" value="1"/>
</dbReference>
<dbReference type="AlphaFoldDB" id="A0AAE0DJ31"/>
<evidence type="ECO:0000256" key="3">
    <source>
        <dbReference type="ARBA" id="ARBA00022679"/>
    </source>
</evidence>
<evidence type="ECO:0000256" key="2">
    <source>
        <dbReference type="ARBA" id="ARBA00013184"/>
    </source>
</evidence>
<evidence type="ECO:0000256" key="4">
    <source>
        <dbReference type="ARBA" id="ARBA00022763"/>
    </source>
</evidence>